<feature type="chain" id="PRO_5004275819" evidence="1">
    <location>
        <begin position="22"/>
        <end position="140"/>
    </location>
</feature>
<protein>
    <submittedName>
        <fullName evidence="2">HDC18571</fullName>
    </submittedName>
</protein>
<reference evidence="2" key="1">
    <citation type="journal article" date="2003" name="Genome Biol.">
        <title>An integrated gene annotation and transcriptional profiling approach towards the full gene content of the Drosophila genome.</title>
        <authorList>
            <person name="Hild M."/>
            <person name="Beckmann B."/>
            <person name="Haas S.A."/>
            <person name="Koch B."/>
            <person name="Solovyev V."/>
            <person name="Busold C."/>
            <person name="Fellenberg K."/>
            <person name="Boutros M."/>
            <person name="Vingron M."/>
            <person name="Sauer F."/>
            <person name="Hoheisel J.D."/>
            <person name="Paro R."/>
        </authorList>
    </citation>
    <scope>NUCLEOTIDE SEQUENCE</scope>
</reference>
<name>Q6IIE3_DROME</name>
<keyword evidence="1" id="KW-0732">Signal</keyword>
<evidence type="ECO:0000256" key="1">
    <source>
        <dbReference type="SAM" id="SignalP"/>
    </source>
</evidence>
<feature type="signal peptide" evidence="1">
    <location>
        <begin position="1"/>
        <end position="21"/>
    </location>
</feature>
<gene>
    <name evidence="2" type="ORF">HDC18571</name>
</gene>
<accession>Q6IIE3</accession>
<evidence type="ECO:0000313" key="2">
    <source>
        <dbReference type="EMBL" id="DAA03323.1"/>
    </source>
</evidence>
<sequence length="140" mass="15179">MLLQHIAQILLILQLQLDRFGVVIIARTTALQCSKKWVAVGWVWLDVRWENGNGDGDGGGDVGGGGANVDRLITHASHKSLSAPAVREVVIWLFVMRPCRWSVDGGCVISAQGVVSRSAVQGKISCGMYQLKTSILTAWH</sequence>
<proteinExistence type="predicted"/>
<dbReference type="EMBL" id="BK003123">
    <property type="protein sequence ID" value="DAA03323.1"/>
    <property type="molecule type" value="Genomic_DNA"/>
</dbReference>
<organism evidence="2">
    <name type="scientific">Drosophila melanogaster</name>
    <name type="common">Fruit fly</name>
    <dbReference type="NCBI Taxonomy" id="7227"/>
    <lineage>
        <taxon>Eukaryota</taxon>
        <taxon>Metazoa</taxon>
        <taxon>Ecdysozoa</taxon>
        <taxon>Arthropoda</taxon>
        <taxon>Hexapoda</taxon>
        <taxon>Insecta</taxon>
        <taxon>Pterygota</taxon>
        <taxon>Neoptera</taxon>
        <taxon>Endopterygota</taxon>
        <taxon>Diptera</taxon>
        <taxon>Brachycera</taxon>
        <taxon>Muscomorpha</taxon>
        <taxon>Ephydroidea</taxon>
        <taxon>Drosophilidae</taxon>
        <taxon>Drosophila</taxon>
        <taxon>Sophophora</taxon>
    </lineage>
</organism>
<dbReference type="AlphaFoldDB" id="Q6IIE3"/>